<keyword evidence="5" id="KW-1185">Reference proteome</keyword>
<dbReference type="InterPro" id="IPR036526">
    <property type="entry name" value="C-N_Hydrolase_sf"/>
</dbReference>
<dbReference type="PANTHER" id="PTHR23088:SF27">
    <property type="entry name" value="DEAMINATED GLUTATHIONE AMIDASE"/>
    <property type="match status" value="1"/>
</dbReference>
<dbReference type="Pfam" id="PF00795">
    <property type="entry name" value="CN_hydrolase"/>
    <property type="match status" value="1"/>
</dbReference>
<evidence type="ECO:0000313" key="4">
    <source>
        <dbReference type="EMBL" id="NGP76486.1"/>
    </source>
</evidence>
<proteinExistence type="inferred from homology"/>
<dbReference type="SUPFAM" id="SSF56317">
    <property type="entry name" value="Carbon-nitrogen hydrolase"/>
    <property type="match status" value="1"/>
</dbReference>
<comment type="similarity">
    <text evidence="1">Belongs to the carbon-nitrogen hydrolase superfamily. NIT1/NIT2 family.</text>
</comment>
<dbReference type="Proteomes" id="UP000473278">
    <property type="component" value="Unassembled WGS sequence"/>
</dbReference>
<dbReference type="InterPro" id="IPR045254">
    <property type="entry name" value="Nit1/2_C-N_Hydrolase"/>
</dbReference>
<reference evidence="4 5" key="1">
    <citation type="submission" date="2020-02" db="EMBL/GenBank/DDBJ databases">
        <title>Balneolaceae bacterium YR4-1, complete genome.</title>
        <authorList>
            <person name="Li Y."/>
            <person name="Wu S."/>
        </authorList>
    </citation>
    <scope>NUCLEOTIDE SEQUENCE [LARGE SCALE GENOMIC DNA]</scope>
    <source>
        <strain evidence="4 5">YR4-1</strain>
    </source>
</reference>
<comment type="caution">
    <text evidence="4">The sequence shown here is derived from an EMBL/GenBank/DDBJ whole genome shotgun (WGS) entry which is preliminary data.</text>
</comment>
<dbReference type="InterPro" id="IPR003010">
    <property type="entry name" value="C-N_Hydrolase"/>
</dbReference>
<evidence type="ECO:0000256" key="2">
    <source>
        <dbReference type="ARBA" id="ARBA00022801"/>
    </source>
</evidence>
<name>A0A6M1SWV7_9BACT</name>
<dbReference type="PANTHER" id="PTHR23088">
    <property type="entry name" value="NITRILASE-RELATED"/>
    <property type="match status" value="1"/>
</dbReference>
<evidence type="ECO:0000259" key="3">
    <source>
        <dbReference type="PROSITE" id="PS50263"/>
    </source>
</evidence>
<sequence length="269" mass="29718">MKEYTVAAVQMNSQPDLDLNLEQAYGFIKEAAGKEATLVALPENFAFLGKLDARLEESEKISVQAEKFLADTAREFGIYLLGGSYPVLSASGKVFNRSTLISPDGSTLASYDKIHLFDVDLEGGESYRESDYVQPGENEPVTYKSEDLGIIGLSVCYDLRFPELYRVLSKNGAELLAVPSAFTRTTGKDHWHPLLRSRAIENTCYVVAPAQTGLHGKSRKTYGHSLVIDPWGSVLADAGEDTGIIYGRCDPKHLEEVRRSIPSLKHRQL</sequence>
<dbReference type="CDD" id="cd07572">
    <property type="entry name" value="nit"/>
    <property type="match status" value="1"/>
</dbReference>
<accession>A0A6M1SWV7</accession>
<feature type="domain" description="CN hydrolase" evidence="3">
    <location>
        <begin position="4"/>
        <end position="251"/>
    </location>
</feature>
<protein>
    <submittedName>
        <fullName evidence="4">Carbon-nitrogen hydrolase family protein</fullName>
    </submittedName>
</protein>
<dbReference type="EMBL" id="JAALLT010000002">
    <property type="protein sequence ID" value="NGP76486.1"/>
    <property type="molecule type" value="Genomic_DNA"/>
</dbReference>
<evidence type="ECO:0000256" key="1">
    <source>
        <dbReference type="ARBA" id="ARBA00010613"/>
    </source>
</evidence>
<gene>
    <name evidence="4" type="ORF">G3570_07570</name>
</gene>
<evidence type="ECO:0000313" key="5">
    <source>
        <dbReference type="Proteomes" id="UP000473278"/>
    </source>
</evidence>
<organism evidence="4 5">
    <name type="scientific">Halalkalibaculum roseum</name>
    <dbReference type="NCBI Taxonomy" id="2709311"/>
    <lineage>
        <taxon>Bacteria</taxon>
        <taxon>Pseudomonadati</taxon>
        <taxon>Balneolota</taxon>
        <taxon>Balneolia</taxon>
        <taxon>Balneolales</taxon>
        <taxon>Balneolaceae</taxon>
        <taxon>Halalkalibaculum</taxon>
    </lineage>
</organism>
<keyword evidence="2 4" id="KW-0378">Hydrolase</keyword>
<dbReference type="AlphaFoldDB" id="A0A6M1SWV7"/>
<dbReference type="Gene3D" id="3.60.110.10">
    <property type="entry name" value="Carbon-nitrogen hydrolase"/>
    <property type="match status" value="1"/>
</dbReference>
<dbReference type="PROSITE" id="PS50263">
    <property type="entry name" value="CN_HYDROLASE"/>
    <property type="match status" value="1"/>
</dbReference>
<dbReference type="PROSITE" id="PS01227">
    <property type="entry name" value="UPF0012"/>
    <property type="match status" value="1"/>
</dbReference>
<dbReference type="GO" id="GO:0016811">
    <property type="term" value="F:hydrolase activity, acting on carbon-nitrogen (but not peptide) bonds, in linear amides"/>
    <property type="evidence" value="ECO:0007669"/>
    <property type="project" value="InterPro"/>
</dbReference>
<dbReference type="RefSeq" id="WP_165140873.1">
    <property type="nucleotide sequence ID" value="NZ_JAALLT010000002.1"/>
</dbReference>
<dbReference type="InterPro" id="IPR001110">
    <property type="entry name" value="UPF0012_CS"/>
</dbReference>